<comment type="subcellular location">
    <subcellularLocation>
        <location evidence="1">Cell inner membrane</location>
        <topology evidence="1">Peripheral membrane protein</topology>
    </subcellularLocation>
</comment>
<evidence type="ECO:0000259" key="8">
    <source>
        <dbReference type="PROSITE" id="PS50893"/>
    </source>
</evidence>
<feature type="domain" description="ABC transporter" evidence="8">
    <location>
        <begin position="6"/>
        <end position="262"/>
    </location>
</feature>
<evidence type="ECO:0000256" key="7">
    <source>
        <dbReference type="ARBA" id="ARBA00023136"/>
    </source>
</evidence>
<dbReference type="InterPro" id="IPR003593">
    <property type="entry name" value="AAA+_ATPase"/>
</dbReference>
<dbReference type="InterPro" id="IPR027417">
    <property type="entry name" value="P-loop_NTPase"/>
</dbReference>
<dbReference type="InterPro" id="IPR050388">
    <property type="entry name" value="ABC_Ni/Peptide_Import"/>
</dbReference>
<keyword evidence="6 9" id="KW-0067">ATP-binding</keyword>
<dbReference type="Gene3D" id="3.40.50.300">
    <property type="entry name" value="P-loop containing nucleotide triphosphate hydrolases"/>
    <property type="match status" value="1"/>
</dbReference>
<dbReference type="OrthoDB" id="9815712at2"/>
<dbReference type="InterPro" id="IPR013563">
    <property type="entry name" value="Oligopep_ABC_C"/>
</dbReference>
<dbReference type="EMBL" id="VDDA01000015">
    <property type="protein sequence ID" value="TNC09872.1"/>
    <property type="molecule type" value="Genomic_DNA"/>
</dbReference>
<dbReference type="PANTHER" id="PTHR43297">
    <property type="entry name" value="OLIGOPEPTIDE TRANSPORT ATP-BINDING PROTEIN APPD"/>
    <property type="match status" value="1"/>
</dbReference>
<dbReference type="Proteomes" id="UP000305267">
    <property type="component" value="Unassembled WGS sequence"/>
</dbReference>
<sequence>MTDRLLSIEDLEVRFTTEAGEVAPVTGVDVAIAPAETVALVGESGSGKSVSSLAVMGLLPRPAGRVAKGRILYRTKAGETIDLATAAPDRVRRLRGAEIAMIFQEPMTSLNPVLTAGEQIAESVRLHLKLDRRAALRRAQEMLELVEIPAAAKRLHDYPHQMSGGMRQRVMIALAMACNPRLLIADEPTTALDVTIQAQILALIDRLRRETGMGVLFITHNLGVVAEVADRVAVMYAGRIVETGPVGDLFRHPRHPYTAGLLDSLPARAIRGADGRRHVRSIPGALGGAASIRAACAFSPRCERVREECRTTPPPLEAIAADRAARCLYWREM</sequence>
<dbReference type="NCBIfam" id="TIGR01727">
    <property type="entry name" value="oligo_HPY"/>
    <property type="match status" value="1"/>
</dbReference>
<dbReference type="GO" id="GO:0015833">
    <property type="term" value="P:peptide transport"/>
    <property type="evidence" value="ECO:0007669"/>
    <property type="project" value="InterPro"/>
</dbReference>
<protein>
    <submittedName>
        <fullName evidence="9">ABC transporter ATP-binding protein</fullName>
    </submittedName>
</protein>
<dbReference type="InterPro" id="IPR017871">
    <property type="entry name" value="ABC_transporter-like_CS"/>
</dbReference>
<dbReference type="PROSITE" id="PS50893">
    <property type="entry name" value="ABC_TRANSPORTER_2"/>
    <property type="match status" value="1"/>
</dbReference>
<evidence type="ECO:0000256" key="6">
    <source>
        <dbReference type="ARBA" id="ARBA00022840"/>
    </source>
</evidence>
<dbReference type="AlphaFoldDB" id="A0A5C4LD36"/>
<keyword evidence="7" id="KW-0472">Membrane</keyword>
<dbReference type="CDD" id="cd03257">
    <property type="entry name" value="ABC_NikE_OppD_transporters"/>
    <property type="match status" value="1"/>
</dbReference>
<evidence type="ECO:0000313" key="10">
    <source>
        <dbReference type="Proteomes" id="UP000305267"/>
    </source>
</evidence>
<keyword evidence="10" id="KW-1185">Reference proteome</keyword>
<dbReference type="GO" id="GO:0005524">
    <property type="term" value="F:ATP binding"/>
    <property type="evidence" value="ECO:0007669"/>
    <property type="project" value="UniProtKB-KW"/>
</dbReference>
<evidence type="ECO:0000256" key="2">
    <source>
        <dbReference type="ARBA" id="ARBA00005417"/>
    </source>
</evidence>
<dbReference type="GO" id="GO:0055085">
    <property type="term" value="P:transmembrane transport"/>
    <property type="evidence" value="ECO:0007669"/>
    <property type="project" value="UniProtKB-ARBA"/>
</dbReference>
<reference evidence="9 10" key="1">
    <citation type="submission" date="2019-06" db="EMBL/GenBank/DDBJ databases">
        <title>Genome of Methylobacterium sp. 17Sr1-39.</title>
        <authorList>
            <person name="Seo T."/>
        </authorList>
    </citation>
    <scope>NUCLEOTIDE SEQUENCE [LARGE SCALE GENOMIC DNA]</scope>
    <source>
        <strain evidence="9 10">17Sr1-39</strain>
    </source>
</reference>
<gene>
    <name evidence="9" type="ORF">FF100_25090</name>
</gene>
<comment type="caution">
    <text evidence="9">The sequence shown here is derived from an EMBL/GenBank/DDBJ whole genome shotgun (WGS) entry which is preliminary data.</text>
</comment>
<dbReference type="FunFam" id="3.40.50.300:FF:000016">
    <property type="entry name" value="Oligopeptide ABC transporter ATP-binding component"/>
    <property type="match status" value="1"/>
</dbReference>
<dbReference type="SMART" id="SM00382">
    <property type="entry name" value="AAA"/>
    <property type="match status" value="1"/>
</dbReference>
<evidence type="ECO:0000256" key="4">
    <source>
        <dbReference type="ARBA" id="ARBA00022475"/>
    </source>
</evidence>
<dbReference type="Pfam" id="PF08352">
    <property type="entry name" value="oligo_HPY"/>
    <property type="match status" value="1"/>
</dbReference>
<dbReference type="InterPro" id="IPR003439">
    <property type="entry name" value="ABC_transporter-like_ATP-bd"/>
</dbReference>
<dbReference type="GO" id="GO:0016887">
    <property type="term" value="F:ATP hydrolysis activity"/>
    <property type="evidence" value="ECO:0007669"/>
    <property type="project" value="InterPro"/>
</dbReference>
<dbReference type="RefSeq" id="WP_139038500.1">
    <property type="nucleotide sequence ID" value="NZ_VDDA01000015.1"/>
</dbReference>
<dbReference type="SUPFAM" id="SSF52540">
    <property type="entry name" value="P-loop containing nucleoside triphosphate hydrolases"/>
    <property type="match status" value="1"/>
</dbReference>
<evidence type="ECO:0000256" key="5">
    <source>
        <dbReference type="ARBA" id="ARBA00022741"/>
    </source>
</evidence>
<dbReference type="PROSITE" id="PS00211">
    <property type="entry name" value="ABC_TRANSPORTER_1"/>
    <property type="match status" value="1"/>
</dbReference>
<keyword evidence="5" id="KW-0547">Nucleotide-binding</keyword>
<accession>A0A5C4LD36</accession>
<comment type="similarity">
    <text evidence="2">Belongs to the ABC transporter superfamily.</text>
</comment>
<name>A0A5C4LD36_9HYPH</name>
<keyword evidence="4" id="KW-1003">Cell membrane</keyword>
<dbReference type="GO" id="GO:0005886">
    <property type="term" value="C:plasma membrane"/>
    <property type="evidence" value="ECO:0007669"/>
    <property type="project" value="UniProtKB-SubCell"/>
</dbReference>
<proteinExistence type="inferred from homology"/>
<keyword evidence="3" id="KW-0813">Transport</keyword>
<organism evidence="9 10">
    <name type="scientific">Methylobacterium terricola</name>
    <dbReference type="NCBI Taxonomy" id="2583531"/>
    <lineage>
        <taxon>Bacteria</taxon>
        <taxon>Pseudomonadati</taxon>
        <taxon>Pseudomonadota</taxon>
        <taxon>Alphaproteobacteria</taxon>
        <taxon>Hyphomicrobiales</taxon>
        <taxon>Methylobacteriaceae</taxon>
        <taxon>Methylobacterium</taxon>
    </lineage>
</organism>
<evidence type="ECO:0000256" key="3">
    <source>
        <dbReference type="ARBA" id="ARBA00022448"/>
    </source>
</evidence>
<dbReference type="PANTHER" id="PTHR43297:SF2">
    <property type="entry name" value="DIPEPTIDE TRANSPORT ATP-BINDING PROTEIN DPPD"/>
    <property type="match status" value="1"/>
</dbReference>
<evidence type="ECO:0000256" key="1">
    <source>
        <dbReference type="ARBA" id="ARBA00004417"/>
    </source>
</evidence>
<dbReference type="Pfam" id="PF00005">
    <property type="entry name" value="ABC_tran"/>
    <property type="match status" value="1"/>
</dbReference>
<evidence type="ECO:0000313" key="9">
    <source>
        <dbReference type="EMBL" id="TNC09872.1"/>
    </source>
</evidence>